<keyword evidence="2" id="KW-1185">Reference proteome</keyword>
<proteinExistence type="predicted"/>
<gene>
    <name evidence="1" type="ORF">ONZ43_g3548</name>
</gene>
<dbReference type="EMBL" id="JAPESX010000839">
    <property type="protein sequence ID" value="KAJ8119515.1"/>
    <property type="molecule type" value="Genomic_DNA"/>
</dbReference>
<evidence type="ECO:0000313" key="1">
    <source>
        <dbReference type="EMBL" id="KAJ8119515.1"/>
    </source>
</evidence>
<reference evidence="1" key="1">
    <citation type="submission" date="2022-11" db="EMBL/GenBank/DDBJ databases">
        <title>Genome Sequence of Nemania bipapillata.</title>
        <authorList>
            <person name="Buettner E."/>
        </authorList>
    </citation>
    <scope>NUCLEOTIDE SEQUENCE</scope>
    <source>
        <strain evidence="1">CP14</strain>
    </source>
</reference>
<organism evidence="1 2">
    <name type="scientific">Nemania bipapillata</name>
    <dbReference type="NCBI Taxonomy" id="110536"/>
    <lineage>
        <taxon>Eukaryota</taxon>
        <taxon>Fungi</taxon>
        <taxon>Dikarya</taxon>
        <taxon>Ascomycota</taxon>
        <taxon>Pezizomycotina</taxon>
        <taxon>Sordariomycetes</taxon>
        <taxon>Xylariomycetidae</taxon>
        <taxon>Xylariales</taxon>
        <taxon>Xylariaceae</taxon>
        <taxon>Nemania</taxon>
    </lineage>
</organism>
<dbReference type="Proteomes" id="UP001153334">
    <property type="component" value="Unassembled WGS sequence"/>
</dbReference>
<name>A0ACC2IWG3_9PEZI</name>
<comment type="caution">
    <text evidence="1">The sequence shown here is derived from an EMBL/GenBank/DDBJ whole genome shotgun (WGS) entry which is preliminary data.</text>
</comment>
<protein>
    <submittedName>
        <fullName evidence="1">Uncharacterized protein</fullName>
    </submittedName>
</protein>
<evidence type="ECO:0000313" key="2">
    <source>
        <dbReference type="Proteomes" id="UP001153334"/>
    </source>
</evidence>
<accession>A0ACC2IWG3</accession>
<sequence>MEYSKIFPQHDANYVSVIGYLLVAVVLFTCINMIYNVYFHSLAAYQGPIYLIASDIPLAVLSLLGTSQYHLKAAHEKYGDIVRISPGTLSYIQPQAWSDIYGYMKNGGGRANLPKDPRFYNEMMLGKETITIASDDDAIPIRRSLNTAFSHRALLEQEAMMQEHVSKLMHQFEKQGAKRNPINVRKWFTFSMFDINSDFVFGEDMGCVKNGTYHDWVKFVIDYFYVATLLHQCHKFWPLNRLLALLIPPSTRRMQISHNEASLRRVRARISSNTNRHDFMHFFLNQARKENLTIKTIEAQATVVILAGSETASIAETAAVYHILKHPHVYHKLAAEIRSTFASAESIVLSEVMTRLPYLDAVVQETLRLHAPLANGFTRWVPEEGGAVICGKHVPSGVSEAEFRL</sequence>